<dbReference type="KEGG" id="dci:103515912"/>
<proteinExistence type="predicted"/>
<dbReference type="PANTHER" id="PTHR31340:SF3">
    <property type="entry name" value="MITOCHONDRIAL GENOME MAINTENANCE EXONUCLEASE 1"/>
    <property type="match status" value="1"/>
</dbReference>
<dbReference type="GO" id="GO:0008297">
    <property type="term" value="F:single-stranded DNA exodeoxyribonuclease activity"/>
    <property type="evidence" value="ECO:0007669"/>
    <property type="project" value="TreeGrafter"/>
</dbReference>
<dbReference type="AlphaFoldDB" id="A0A3Q0JC28"/>
<keyword evidence="1" id="KW-1185">Reference proteome</keyword>
<dbReference type="GO" id="GO:0006264">
    <property type="term" value="P:mitochondrial DNA replication"/>
    <property type="evidence" value="ECO:0007669"/>
    <property type="project" value="TreeGrafter"/>
</dbReference>
<gene>
    <name evidence="2" type="primary">LOC103515912</name>
</gene>
<organism evidence="1 2">
    <name type="scientific">Diaphorina citri</name>
    <name type="common">Asian citrus psyllid</name>
    <dbReference type="NCBI Taxonomy" id="121845"/>
    <lineage>
        <taxon>Eukaryota</taxon>
        <taxon>Metazoa</taxon>
        <taxon>Ecdysozoa</taxon>
        <taxon>Arthropoda</taxon>
        <taxon>Hexapoda</taxon>
        <taxon>Insecta</taxon>
        <taxon>Pterygota</taxon>
        <taxon>Neoptera</taxon>
        <taxon>Paraneoptera</taxon>
        <taxon>Hemiptera</taxon>
        <taxon>Sternorrhyncha</taxon>
        <taxon>Psylloidea</taxon>
        <taxon>Psyllidae</taxon>
        <taxon>Diaphorininae</taxon>
        <taxon>Diaphorina</taxon>
    </lineage>
</organism>
<dbReference type="STRING" id="121845.A0A3Q0JC28"/>
<name>A0A3Q0JC28_DIACI</name>
<dbReference type="RefSeq" id="XP_026684270.1">
    <property type="nucleotide sequence ID" value="XM_026828469.1"/>
</dbReference>
<evidence type="ECO:0000313" key="1">
    <source>
        <dbReference type="Proteomes" id="UP000079169"/>
    </source>
</evidence>
<dbReference type="GO" id="GO:0005739">
    <property type="term" value="C:mitochondrion"/>
    <property type="evidence" value="ECO:0007669"/>
    <property type="project" value="TreeGrafter"/>
</dbReference>
<dbReference type="PaxDb" id="121845-A0A3Q0JC28"/>
<dbReference type="GeneID" id="103515912"/>
<sequence>MREAKENEPDDPPVSNIEAVEISKPLEIECDYSKMTLSEILKKDFPLENHTKPLITISNDTGNPLVSSDKPQDSVPNYYPSVTSILSATMSPLARQALERWRKNKIATLGMDGFLALNKATLQKGREFHSAIEHLLTHRHTQDLDLSEDIRNCLKSVDSIVQQISRVHLLEGKVVHEVLQYRGYVDCVCDLG</sequence>
<protein>
    <submittedName>
        <fullName evidence="2">Mitochondrial genome maintenance exonuclease 1-like</fullName>
    </submittedName>
</protein>
<evidence type="ECO:0000313" key="2">
    <source>
        <dbReference type="RefSeq" id="XP_026684270.1"/>
    </source>
</evidence>
<dbReference type="PANTHER" id="PTHR31340">
    <property type="entry name" value="MITOCHONDRIAL GENOME MAINTENANCE EXONUCLEASE 1"/>
    <property type="match status" value="1"/>
</dbReference>
<reference evidence="2" key="1">
    <citation type="submission" date="2025-08" db="UniProtKB">
        <authorList>
            <consortium name="RefSeq"/>
        </authorList>
    </citation>
    <scope>IDENTIFICATION</scope>
</reference>
<accession>A0A3Q0JC28</accession>
<dbReference type="Proteomes" id="UP000079169">
    <property type="component" value="Unplaced"/>
</dbReference>